<dbReference type="EMBL" id="CP041690">
    <property type="protein sequence ID" value="QEE22447.1"/>
    <property type="molecule type" value="Genomic_DNA"/>
</dbReference>
<sequence length="122" mass="12475">MRILSLVALAGVLSAGLSTAALAGTQSTLLSSGNFENRCDRNGGLLELIDEGAVCHAAGVSVACSFESIRADCRWDGRRLLVVDRLLGLPDAEALAGNGNGGPVKKKGGGGFQNPNLPLKSK</sequence>
<accession>A0A5B9DTF3</accession>
<name>A0A5B9DTF3_9HYPH</name>
<dbReference type="OrthoDB" id="7951374at2"/>
<protein>
    <submittedName>
        <fullName evidence="1">Uncharacterized protein</fullName>
    </submittedName>
</protein>
<gene>
    <name evidence="1" type="ORF">FNA67_20770</name>
</gene>
<keyword evidence="2" id="KW-1185">Reference proteome</keyword>
<dbReference type="Proteomes" id="UP000321062">
    <property type="component" value="Chromosome"/>
</dbReference>
<evidence type="ECO:0000313" key="1">
    <source>
        <dbReference type="EMBL" id="QEE22447.1"/>
    </source>
</evidence>
<dbReference type="AlphaFoldDB" id="A0A5B9DTF3"/>
<evidence type="ECO:0000313" key="2">
    <source>
        <dbReference type="Proteomes" id="UP000321062"/>
    </source>
</evidence>
<dbReference type="KEGG" id="yti:FNA67_20770"/>
<proteinExistence type="predicted"/>
<organism evidence="1 2">
    <name type="scientific">Paradevosia tibetensis</name>
    <dbReference type="NCBI Taxonomy" id="1447062"/>
    <lineage>
        <taxon>Bacteria</taxon>
        <taxon>Pseudomonadati</taxon>
        <taxon>Pseudomonadota</taxon>
        <taxon>Alphaproteobacteria</taxon>
        <taxon>Hyphomicrobiales</taxon>
        <taxon>Devosiaceae</taxon>
        <taxon>Paradevosia</taxon>
    </lineage>
</organism>
<reference evidence="1 2" key="1">
    <citation type="journal article" date="2015" name="Int. J. Syst. Evol. Microbiol.">
        <title>Youhaiella tibetensis gen. nov., sp. nov., isolated from subsurface sediment.</title>
        <authorList>
            <person name="Wang Y.X."/>
            <person name="Huang F.Q."/>
            <person name="Nogi Y."/>
            <person name="Pang S.J."/>
            <person name="Wang P.K."/>
            <person name="Lv J."/>
        </authorList>
    </citation>
    <scope>NUCLEOTIDE SEQUENCE [LARGE SCALE GENOMIC DNA]</scope>
    <source>
        <strain evidence="2">fig4</strain>
    </source>
</reference>
<dbReference type="RefSeq" id="WP_147658003.1">
    <property type="nucleotide sequence ID" value="NZ_BMFM01000001.1"/>
</dbReference>